<evidence type="ECO:0000256" key="3">
    <source>
        <dbReference type="SAM" id="MobiDB-lite"/>
    </source>
</evidence>
<keyword evidence="4" id="KW-0472">Membrane</keyword>
<accession>A0AA88WW72</accession>
<keyword evidence="2" id="KW-0539">Nucleus</keyword>
<dbReference type="PANTHER" id="PTHR12585:SF64">
    <property type="entry name" value="SISTER CHROMATID COHESION 1 PROTEIN 1"/>
    <property type="match status" value="1"/>
</dbReference>
<dbReference type="GO" id="GO:0051754">
    <property type="term" value="P:meiotic sister chromatid cohesion, centromeric"/>
    <property type="evidence" value="ECO:0007669"/>
    <property type="project" value="TreeGrafter"/>
</dbReference>
<dbReference type="GO" id="GO:0008278">
    <property type="term" value="C:cohesin complex"/>
    <property type="evidence" value="ECO:0007669"/>
    <property type="project" value="InterPro"/>
</dbReference>
<feature type="non-terminal residue" evidence="6">
    <location>
        <position position="1"/>
    </location>
</feature>
<organism evidence="6 7">
    <name type="scientific">Escallonia herrerae</name>
    <dbReference type="NCBI Taxonomy" id="1293975"/>
    <lineage>
        <taxon>Eukaryota</taxon>
        <taxon>Viridiplantae</taxon>
        <taxon>Streptophyta</taxon>
        <taxon>Embryophyta</taxon>
        <taxon>Tracheophyta</taxon>
        <taxon>Spermatophyta</taxon>
        <taxon>Magnoliopsida</taxon>
        <taxon>eudicotyledons</taxon>
        <taxon>Gunneridae</taxon>
        <taxon>Pentapetalae</taxon>
        <taxon>asterids</taxon>
        <taxon>campanulids</taxon>
        <taxon>Escalloniales</taxon>
        <taxon>Escalloniaceae</taxon>
        <taxon>Escallonia</taxon>
    </lineage>
</organism>
<dbReference type="EMBL" id="JAVXUP010000182">
    <property type="protein sequence ID" value="KAK3035171.1"/>
    <property type="molecule type" value="Genomic_DNA"/>
</dbReference>
<feature type="region of interest" description="Disordered" evidence="3">
    <location>
        <begin position="409"/>
        <end position="433"/>
    </location>
</feature>
<keyword evidence="7" id="KW-1185">Reference proteome</keyword>
<comment type="subcellular location">
    <subcellularLocation>
        <location evidence="1">Nucleus</location>
    </subcellularLocation>
</comment>
<dbReference type="PANTHER" id="PTHR12585">
    <property type="entry name" value="SCC1 / RAD21 FAMILY MEMBER"/>
    <property type="match status" value="1"/>
</dbReference>
<gene>
    <name evidence="6" type="ORF">RJ639_032844</name>
</gene>
<feature type="region of interest" description="Disordered" evidence="3">
    <location>
        <begin position="229"/>
        <end position="264"/>
    </location>
</feature>
<evidence type="ECO:0000256" key="2">
    <source>
        <dbReference type="ARBA" id="ARBA00023242"/>
    </source>
</evidence>
<dbReference type="InterPro" id="IPR006910">
    <property type="entry name" value="Rad21_Rec8_N"/>
</dbReference>
<feature type="domain" description="Rad21/Rec8-like protein N-terminal" evidence="5">
    <location>
        <begin position="1"/>
        <end position="90"/>
    </location>
</feature>
<evidence type="ECO:0000313" key="7">
    <source>
        <dbReference type="Proteomes" id="UP001188597"/>
    </source>
</evidence>
<evidence type="ECO:0000313" key="6">
    <source>
        <dbReference type="EMBL" id="KAK3035171.1"/>
    </source>
</evidence>
<sequence>MFYSRQLLARKGPLGQIWMAATMHAKIYRKDLDKLNIIKICEEILNPSVPMALRLSGILMGGVVIVYERKVKLLYDDVTRLLVQIPSFFHLGLISLIFLTMVMKKGSLVEINHAWKVKSVRDPTVFPKGKSQAKYESVTLPDNQEAELGETEQSFSTSHTVMGFQQTAYIAMRLDTVDEPYISHNAREEELSQAYHQADAANITLFEHIDSHQPDKDIYNRFERFDIEGDEETQVNGASQDYTQLRSTTIPSPPLQEEHKRSAEIQEQHPNDYVNLQSNESKEASQLLDAMSTMKIAKLMDVPPVVLVNGLDTNHFEDVRGAVTSQSSGISIEKLRANLNNHEMPLVEEVRTMFMNTNGVGLTDANGPSVAEPNQMVTPSNSGAEVRSISSGSGNGLFSYVSEANTGRSNQKRAFSSSRHDGSGLEPVVEETSWERNDETFKLARLSENGLPHENDFAHTGLSGDIRENSFLGGFAHEAPTGPELFPLTQILSQGSRIPNYSSFSNSTTTEVSCTEFTKIGMFKLERDKFVVFKTYSGSSLLMHCVVVTIKPNTSTVLHKKVQSSGKISEAENTIDEEYSDGSVTSKDSVEVREEDDRIMDSDYPVSDDEVIKLRAIQVGDLTKAIDAGHDFDCAPNEVEVDSSSEEESAPNIEKKAWKKIYLQFTNSMSEDPSFELAKATNVVRWQHRLEEMTKIDKEAVARLNDKPPTEWS</sequence>
<proteinExistence type="predicted"/>
<feature type="region of interest" description="Disordered" evidence="3">
    <location>
        <begin position="567"/>
        <end position="588"/>
    </location>
</feature>
<reference evidence="6" key="1">
    <citation type="submission" date="2022-12" db="EMBL/GenBank/DDBJ databases">
        <title>Draft genome assemblies for two species of Escallonia (Escalloniales).</title>
        <authorList>
            <person name="Chanderbali A."/>
            <person name="Dervinis C."/>
            <person name="Anghel I."/>
            <person name="Soltis D."/>
            <person name="Soltis P."/>
            <person name="Zapata F."/>
        </authorList>
    </citation>
    <scope>NUCLEOTIDE SEQUENCE</scope>
    <source>
        <strain evidence="6">UCBG64.0493</strain>
        <tissue evidence="6">Leaf</tissue>
    </source>
</reference>
<feature type="transmembrane region" description="Helical" evidence="4">
    <location>
        <begin position="81"/>
        <end position="103"/>
    </location>
</feature>
<name>A0AA88WW72_9ASTE</name>
<dbReference type="AlphaFoldDB" id="A0AA88WW72"/>
<keyword evidence="4" id="KW-0812">Transmembrane</keyword>
<dbReference type="Pfam" id="PF04825">
    <property type="entry name" value="Rad21_Rec8_N"/>
    <property type="match status" value="1"/>
</dbReference>
<evidence type="ECO:0000256" key="1">
    <source>
        <dbReference type="ARBA" id="ARBA00004123"/>
    </source>
</evidence>
<feature type="compositionally biased region" description="Polar residues" evidence="3">
    <location>
        <begin position="234"/>
        <end position="250"/>
    </location>
</feature>
<protein>
    <recommendedName>
        <fullName evidence="5">Rad21/Rec8-like protein N-terminal domain-containing protein</fullName>
    </recommendedName>
</protein>
<keyword evidence="4" id="KW-1133">Transmembrane helix</keyword>
<evidence type="ECO:0000259" key="5">
    <source>
        <dbReference type="Pfam" id="PF04825"/>
    </source>
</evidence>
<dbReference type="GO" id="GO:0005634">
    <property type="term" value="C:nucleus"/>
    <property type="evidence" value="ECO:0007669"/>
    <property type="project" value="UniProtKB-SubCell"/>
</dbReference>
<comment type="caution">
    <text evidence="6">The sequence shown here is derived from an EMBL/GenBank/DDBJ whole genome shotgun (WGS) entry which is preliminary data.</text>
</comment>
<dbReference type="InterPro" id="IPR039781">
    <property type="entry name" value="Rad21/Rec8-like"/>
</dbReference>
<dbReference type="Proteomes" id="UP001188597">
    <property type="component" value="Unassembled WGS sequence"/>
</dbReference>
<evidence type="ECO:0000256" key="4">
    <source>
        <dbReference type="SAM" id="Phobius"/>
    </source>
</evidence>
<dbReference type="GO" id="GO:0003682">
    <property type="term" value="F:chromatin binding"/>
    <property type="evidence" value="ECO:0007669"/>
    <property type="project" value="TreeGrafter"/>
</dbReference>